<dbReference type="RefSeq" id="WP_143032625.1">
    <property type="nucleotide sequence ID" value="NZ_FNRK01000020.1"/>
</dbReference>
<gene>
    <name evidence="2" type="ORF">SAMN04515656_12030</name>
</gene>
<dbReference type="STRING" id="81409.SAMN04515656_12030"/>
<name>A0A1H4D4J5_9FIRM</name>
<sequence length="193" mass="21175">MKKNSRIILGVLILVLVIILIGLWSILKQKNPESSVKETVITPSVSVTPKPTIPVQAAEGLTKEESEKMKMMAMELYQAAFNSDYDKVKSLSTRGFSTDLQTCLDTQESLIMSDGTNLIKNLREYTDVSTPVEVGEPTAYGGDSEFIVTLLLQGDYTARVGFVREEDGQFWVNTYAMQSLARGEGGVMGHGAD</sequence>
<evidence type="ECO:0000313" key="2">
    <source>
        <dbReference type="EMBL" id="SEA67420.1"/>
    </source>
</evidence>
<proteinExistence type="predicted"/>
<evidence type="ECO:0000256" key="1">
    <source>
        <dbReference type="SAM" id="Phobius"/>
    </source>
</evidence>
<dbReference type="AlphaFoldDB" id="A0A1H4D4J5"/>
<reference evidence="2 3" key="1">
    <citation type="submission" date="2016-10" db="EMBL/GenBank/DDBJ databases">
        <authorList>
            <person name="de Groot N.N."/>
        </authorList>
    </citation>
    <scope>NUCLEOTIDE SEQUENCE [LARGE SCALE GENOMIC DNA]</scope>
    <source>
        <strain evidence="2 3">SR12</strain>
    </source>
</reference>
<dbReference type="Proteomes" id="UP000199394">
    <property type="component" value="Unassembled WGS sequence"/>
</dbReference>
<keyword evidence="1" id="KW-0812">Transmembrane</keyword>
<dbReference type="OrthoDB" id="9823022at2"/>
<feature type="transmembrane region" description="Helical" evidence="1">
    <location>
        <begin position="7"/>
        <end position="27"/>
    </location>
</feature>
<keyword evidence="3" id="KW-1185">Reference proteome</keyword>
<organism evidence="2 3">
    <name type="scientific">Eubacterium aggregans</name>
    <dbReference type="NCBI Taxonomy" id="81409"/>
    <lineage>
        <taxon>Bacteria</taxon>
        <taxon>Bacillati</taxon>
        <taxon>Bacillota</taxon>
        <taxon>Clostridia</taxon>
        <taxon>Eubacteriales</taxon>
        <taxon>Eubacteriaceae</taxon>
        <taxon>Eubacterium</taxon>
    </lineage>
</organism>
<accession>A0A1H4D4J5</accession>
<protein>
    <submittedName>
        <fullName evidence="2">Uncharacterized protein</fullName>
    </submittedName>
</protein>
<keyword evidence="1" id="KW-0472">Membrane</keyword>
<dbReference type="EMBL" id="FNRK01000020">
    <property type="protein sequence ID" value="SEA67420.1"/>
    <property type="molecule type" value="Genomic_DNA"/>
</dbReference>
<keyword evidence="1" id="KW-1133">Transmembrane helix</keyword>
<evidence type="ECO:0000313" key="3">
    <source>
        <dbReference type="Proteomes" id="UP000199394"/>
    </source>
</evidence>